<dbReference type="STRING" id="1513793.SAMN06296036_102138"/>
<keyword evidence="2" id="KW-0812">Transmembrane</keyword>
<dbReference type="PANTHER" id="PTHR43156">
    <property type="entry name" value="STAGE II SPORULATION PROTEIN E-RELATED"/>
    <property type="match status" value="1"/>
</dbReference>
<gene>
    <name evidence="4" type="ORF">SAMN06296036_102138</name>
</gene>
<dbReference type="OrthoDB" id="343514at2"/>
<evidence type="ECO:0000313" key="5">
    <source>
        <dbReference type="Proteomes" id="UP000192907"/>
    </source>
</evidence>
<accession>A0A1Y6B7V0</accession>
<dbReference type="InterPro" id="IPR001932">
    <property type="entry name" value="PPM-type_phosphatase-like_dom"/>
</dbReference>
<dbReference type="SMART" id="SM00331">
    <property type="entry name" value="PP2C_SIG"/>
    <property type="match status" value="1"/>
</dbReference>
<dbReference type="SUPFAM" id="SSF81606">
    <property type="entry name" value="PP2C-like"/>
    <property type="match status" value="1"/>
</dbReference>
<evidence type="ECO:0000259" key="3">
    <source>
        <dbReference type="SMART" id="SM00331"/>
    </source>
</evidence>
<reference evidence="5" key="1">
    <citation type="submission" date="2017-04" db="EMBL/GenBank/DDBJ databases">
        <authorList>
            <person name="Varghese N."/>
            <person name="Submissions S."/>
        </authorList>
    </citation>
    <scope>NUCLEOTIDE SEQUENCE [LARGE SCALE GENOMIC DNA]</scope>
    <source>
        <strain evidence="5">RKEM611</strain>
    </source>
</reference>
<dbReference type="InterPro" id="IPR052016">
    <property type="entry name" value="Bact_Sigma-Reg"/>
</dbReference>
<dbReference type="Pfam" id="PF07228">
    <property type="entry name" value="SpoIIE"/>
    <property type="match status" value="1"/>
</dbReference>
<evidence type="ECO:0000256" key="2">
    <source>
        <dbReference type="SAM" id="Phobius"/>
    </source>
</evidence>
<feature type="transmembrane region" description="Helical" evidence="2">
    <location>
        <begin position="335"/>
        <end position="356"/>
    </location>
</feature>
<feature type="transmembrane region" description="Helical" evidence="2">
    <location>
        <begin position="368"/>
        <end position="393"/>
    </location>
</feature>
<dbReference type="GO" id="GO:0016791">
    <property type="term" value="F:phosphatase activity"/>
    <property type="evidence" value="ECO:0007669"/>
    <property type="project" value="TreeGrafter"/>
</dbReference>
<dbReference type="AlphaFoldDB" id="A0A1Y6B7V0"/>
<keyword evidence="2" id="KW-0472">Membrane</keyword>
<feature type="transmembrane region" description="Helical" evidence="2">
    <location>
        <begin position="210"/>
        <end position="233"/>
    </location>
</feature>
<organism evidence="4 5">
    <name type="scientific">Pseudobacteriovorax antillogorgiicola</name>
    <dbReference type="NCBI Taxonomy" id="1513793"/>
    <lineage>
        <taxon>Bacteria</taxon>
        <taxon>Pseudomonadati</taxon>
        <taxon>Bdellovibrionota</taxon>
        <taxon>Oligoflexia</taxon>
        <taxon>Oligoflexales</taxon>
        <taxon>Pseudobacteriovoracaceae</taxon>
        <taxon>Pseudobacteriovorax</taxon>
    </lineage>
</organism>
<protein>
    <submittedName>
        <fullName evidence="4">7TM diverse intracellular signalling</fullName>
    </submittedName>
</protein>
<keyword evidence="1" id="KW-0378">Hydrolase</keyword>
<proteinExistence type="predicted"/>
<sequence length="671" mass="76406">MILLSFTFSIFFLISDTVIADSKEADSIYKVSDGILDLRSWDPSQGEVKLSGTWKFIPSQLIRDPKSHSWEDLWNQADIAATGVFWNNHGNPEVNNARYGTYLLKVLWPRDWSQPLAWGEAMGINSAFEVIDWQSGRLLARSGFPAENLADEIPWWMERVFPISGALDLPDESWFLIPVSCFSYHGGGIMIPPVIDLYENLFQQLTYKRFIIHINVGFLLVLAFYHTILYFYLRSERANLYFAMICASMCMRQYTTERIIEDFIGVWGTHWYSLLNFRIEYATTTVGVFCLQRYLECLMPGIMGRTKAIKFWQILALGLFLSTIFIPNYDMLSRILPLFQIFYIISIASFFALLLNRSRSMNKDRITARIFSVLLFFLWASVFFDIVVLQFSIKSPMLAHYSIAIFFVGQSIILARNYQRAFRHERNLEEAKQVQKAFMPGEQSIPDLAVASYYQSAEQTGGDWFDYHYDPGTGNIYALVGDVTGHGIASALITGTAIGAARSSIHFIREHQMGVEEGSIHMVRTINEAIIPTGHKVRKLMTMALVSWNMNTGDGCYINLGHQPLIKVSRRLGPKIVLKGGPILGLDQNISIEAQPFTLESGDYVVLFSDGLLENPGMQGQVLKMRKIIKSLRQADNPRQAIDRIQSMTKEIWQDRDIEDDCTVLALGRSA</sequence>
<dbReference type="PANTHER" id="PTHR43156:SF2">
    <property type="entry name" value="STAGE II SPORULATION PROTEIN E"/>
    <property type="match status" value="1"/>
</dbReference>
<dbReference type="EMBL" id="FWZT01000002">
    <property type="protein sequence ID" value="SME94692.1"/>
    <property type="molecule type" value="Genomic_DNA"/>
</dbReference>
<name>A0A1Y6B7V0_9BACT</name>
<dbReference type="InterPro" id="IPR011623">
    <property type="entry name" value="7TMR_DISM_rcpt_extracell_dom1"/>
</dbReference>
<evidence type="ECO:0000256" key="1">
    <source>
        <dbReference type="ARBA" id="ARBA00022801"/>
    </source>
</evidence>
<evidence type="ECO:0000313" key="4">
    <source>
        <dbReference type="EMBL" id="SME94692.1"/>
    </source>
</evidence>
<keyword evidence="2" id="KW-1133">Transmembrane helix</keyword>
<dbReference type="Proteomes" id="UP000192907">
    <property type="component" value="Unassembled WGS sequence"/>
</dbReference>
<keyword evidence="5" id="KW-1185">Reference proteome</keyword>
<feature type="transmembrane region" description="Helical" evidence="2">
    <location>
        <begin position="399"/>
        <end position="418"/>
    </location>
</feature>
<dbReference type="Gene3D" id="3.60.40.10">
    <property type="entry name" value="PPM-type phosphatase domain"/>
    <property type="match status" value="1"/>
</dbReference>
<dbReference type="RefSeq" id="WP_132315488.1">
    <property type="nucleotide sequence ID" value="NZ_FWZT01000002.1"/>
</dbReference>
<feature type="transmembrane region" description="Helical" evidence="2">
    <location>
        <begin position="311"/>
        <end position="329"/>
    </location>
</feature>
<dbReference type="InterPro" id="IPR036457">
    <property type="entry name" value="PPM-type-like_dom_sf"/>
</dbReference>
<dbReference type="Pfam" id="PF07695">
    <property type="entry name" value="7TMR-DISM_7TM"/>
    <property type="match status" value="1"/>
</dbReference>
<feature type="domain" description="PPM-type phosphatase" evidence="3">
    <location>
        <begin position="445"/>
        <end position="669"/>
    </location>
</feature>